<dbReference type="InterPro" id="IPR002509">
    <property type="entry name" value="NODB_dom"/>
</dbReference>
<dbReference type="GO" id="GO:0005975">
    <property type="term" value="P:carbohydrate metabolic process"/>
    <property type="evidence" value="ECO:0007669"/>
    <property type="project" value="InterPro"/>
</dbReference>
<reference evidence="4" key="1">
    <citation type="submission" date="2024-05" db="EMBL/GenBank/DDBJ databases">
        <title>Planctomycetes of the genus Singulisphaera possess chitinolytic capabilities.</title>
        <authorList>
            <person name="Ivanova A."/>
        </authorList>
    </citation>
    <scope>NUCLEOTIDE SEQUENCE</scope>
    <source>
        <strain evidence="4">Ch08T</strain>
    </source>
</reference>
<dbReference type="Pfam" id="PF01522">
    <property type="entry name" value="Polysacc_deac_1"/>
    <property type="match status" value="1"/>
</dbReference>
<dbReference type="RefSeq" id="WP_406693558.1">
    <property type="nucleotide sequence ID" value="NZ_CP155447.1"/>
</dbReference>
<dbReference type="AlphaFoldDB" id="A0AAU7C667"/>
<dbReference type="CDD" id="cd10918">
    <property type="entry name" value="CE4_NodB_like_5s_6s"/>
    <property type="match status" value="1"/>
</dbReference>
<evidence type="ECO:0000256" key="1">
    <source>
        <dbReference type="ARBA" id="ARBA00004613"/>
    </source>
</evidence>
<gene>
    <name evidence="4" type="ORF">V5E97_21215</name>
</gene>
<dbReference type="GO" id="GO:0005576">
    <property type="term" value="C:extracellular region"/>
    <property type="evidence" value="ECO:0007669"/>
    <property type="project" value="UniProtKB-SubCell"/>
</dbReference>
<evidence type="ECO:0000313" key="4">
    <source>
        <dbReference type="EMBL" id="XBH00877.1"/>
    </source>
</evidence>
<dbReference type="EMBL" id="CP155447">
    <property type="protein sequence ID" value="XBH00877.1"/>
    <property type="molecule type" value="Genomic_DNA"/>
</dbReference>
<dbReference type="Gene3D" id="3.20.20.370">
    <property type="entry name" value="Glycoside hydrolase/deacetylase"/>
    <property type="match status" value="1"/>
</dbReference>
<comment type="subcellular location">
    <subcellularLocation>
        <location evidence="1">Secreted</location>
    </subcellularLocation>
</comment>
<dbReference type="InterPro" id="IPR011330">
    <property type="entry name" value="Glyco_hydro/deAcase_b/a-brl"/>
</dbReference>
<evidence type="ECO:0000256" key="2">
    <source>
        <dbReference type="ARBA" id="ARBA00022729"/>
    </source>
</evidence>
<protein>
    <submittedName>
        <fullName evidence="4">Polysaccharide deacetylase family protein</fullName>
        <ecNumber evidence="4">3.-.-.-</ecNumber>
    </submittedName>
</protein>
<organism evidence="4">
    <name type="scientific">Singulisphaera sp. Ch08</name>
    <dbReference type="NCBI Taxonomy" id="3120278"/>
    <lineage>
        <taxon>Bacteria</taxon>
        <taxon>Pseudomonadati</taxon>
        <taxon>Planctomycetota</taxon>
        <taxon>Planctomycetia</taxon>
        <taxon>Isosphaerales</taxon>
        <taxon>Isosphaeraceae</taxon>
        <taxon>Singulisphaera</taxon>
    </lineage>
</organism>
<dbReference type="PANTHER" id="PTHR34216:SF3">
    <property type="entry name" value="POLY-BETA-1,6-N-ACETYL-D-GLUCOSAMINE N-DEACETYLASE"/>
    <property type="match status" value="1"/>
</dbReference>
<dbReference type="SUPFAM" id="SSF88713">
    <property type="entry name" value="Glycoside hydrolase/deacetylase"/>
    <property type="match status" value="1"/>
</dbReference>
<feature type="domain" description="NodB homology" evidence="3">
    <location>
        <begin position="90"/>
        <end position="332"/>
    </location>
</feature>
<dbReference type="GO" id="GO:0016810">
    <property type="term" value="F:hydrolase activity, acting on carbon-nitrogen (but not peptide) bonds"/>
    <property type="evidence" value="ECO:0007669"/>
    <property type="project" value="InterPro"/>
</dbReference>
<sequence>MISSIQSLVRMTDCLIARAYLSLFRERNALISFLFHSLFRDEREIAQNLVDPLQRTTVAQFRRFVEYFLEHDYQFIGPNEVLAGLDPQKRYALITFDDGYFNNTLALDVLEEYKVPALFFVSTEHVRQNKCFWWDVLYRERIAQGAPARKVYGEGIALKSKTSEQIESELSARFGPEAFVPRGSIDRPFTPDELRDFASRPYVHLGNHTANHAILTNYSPDQVRSQIAGAQNSLKEMTGDSPNSIAYPNGAHSQGIMETCGEFGLKIGFTVKPKKNLFPLDVHSIDALRLGRFAPHGDSTIETQCRTYRSDLLLYGALRAGYLKFHRGVTGT</sequence>
<dbReference type="PROSITE" id="PS51677">
    <property type="entry name" value="NODB"/>
    <property type="match status" value="1"/>
</dbReference>
<keyword evidence="2" id="KW-0732">Signal</keyword>
<dbReference type="EC" id="3.-.-.-" evidence="4"/>
<name>A0AAU7C667_9BACT</name>
<accession>A0AAU7C667</accession>
<dbReference type="PANTHER" id="PTHR34216">
    <property type="match status" value="1"/>
</dbReference>
<proteinExistence type="predicted"/>
<dbReference type="InterPro" id="IPR051398">
    <property type="entry name" value="Polysacch_Deacetylase"/>
</dbReference>
<evidence type="ECO:0000259" key="3">
    <source>
        <dbReference type="PROSITE" id="PS51677"/>
    </source>
</evidence>
<keyword evidence="4" id="KW-0378">Hydrolase</keyword>